<dbReference type="InParanoid" id="A0A212FBM6"/>
<evidence type="ECO:0000313" key="1">
    <source>
        <dbReference type="EMBL" id="OWR51117.1"/>
    </source>
</evidence>
<protein>
    <recommendedName>
        <fullName evidence="3">Endonuclease/exonuclease/phosphatase domain-containing protein</fullName>
    </recommendedName>
</protein>
<proteinExistence type="predicted"/>
<evidence type="ECO:0000313" key="2">
    <source>
        <dbReference type="Proteomes" id="UP000007151"/>
    </source>
</evidence>
<dbReference type="EMBL" id="AGBW02009303">
    <property type="protein sequence ID" value="OWR51117.1"/>
    <property type="molecule type" value="Genomic_DNA"/>
</dbReference>
<dbReference type="AlphaFoldDB" id="A0A212FBM6"/>
<name>A0A212FBM6_DANPL</name>
<accession>A0A212FBM6</accession>
<evidence type="ECO:0008006" key="3">
    <source>
        <dbReference type="Google" id="ProtNLM"/>
    </source>
</evidence>
<organism evidence="1 2">
    <name type="scientific">Danaus plexippus plexippus</name>
    <dbReference type="NCBI Taxonomy" id="278856"/>
    <lineage>
        <taxon>Eukaryota</taxon>
        <taxon>Metazoa</taxon>
        <taxon>Ecdysozoa</taxon>
        <taxon>Arthropoda</taxon>
        <taxon>Hexapoda</taxon>
        <taxon>Insecta</taxon>
        <taxon>Pterygota</taxon>
        <taxon>Neoptera</taxon>
        <taxon>Endopterygota</taxon>
        <taxon>Lepidoptera</taxon>
        <taxon>Glossata</taxon>
        <taxon>Ditrysia</taxon>
        <taxon>Papilionoidea</taxon>
        <taxon>Nymphalidae</taxon>
        <taxon>Danainae</taxon>
        <taxon>Danaini</taxon>
        <taxon>Danaina</taxon>
        <taxon>Danaus</taxon>
        <taxon>Danaus</taxon>
    </lineage>
</organism>
<dbReference type="KEGG" id="dpl:KGM_214884"/>
<reference evidence="1 2" key="1">
    <citation type="journal article" date="2011" name="Cell">
        <title>The monarch butterfly genome yields insights into long-distance migration.</title>
        <authorList>
            <person name="Zhan S."/>
            <person name="Merlin C."/>
            <person name="Boore J.L."/>
            <person name="Reppert S.M."/>
        </authorList>
    </citation>
    <scope>NUCLEOTIDE SEQUENCE [LARGE SCALE GENOMIC DNA]</scope>
    <source>
        <strain evidence="1">F-2</strain>
    </source>
</reference>
<comment type="caution">
    <text evidence="1">The sequence shown here is derived from an EMBL/GenBank/DDBJ whole genome shotgun (WGS) entry which is preliminary data.</text>
</comment>
<keyword evidence="2" id="KW-1185">Reference proteome</keyword>
<dbReference type="Proteomes" id="UP000007151">
    <property type="component" value="Unassembled WGS sequence"/>
</dbReference>
<gene>
    <name evidence="1" type="ORF">KGM_214884</name>
</gene>
<sequence>MPTDAPDNSVEFVNCLGEIDAIIENNDVEAVYMLGDFNAHPGYPFWLELQQYSLDKKWLCADVEKLGTMSRTITFISDIDGSMRWLDLCIVTQAGGILFQMLELIVMCTGLTTSRL</sequence>